<protein>
    <recommendedName>
        <fullName evidence="3">Nucleotidyltransferase</fullName>
    </recommendedName>
</protein>
<gene>
    <name evidence="1" type="ORF">GCM10007103_25570</name>
</gene>
<reference evidence="1" key="1">
    <citation type="journal article" date="2014" name="Int. J. Syst. Evol. Microbiol.">
        <title>Complete genome sequence of Corynebacterium casei LMG S-19264T (=DSM 44701T), isolated from a smear-ripened cheese.</title>
        <authorList>
            <consortium name="US DOE Joint Genome Institute (JGI-PGF)"/>
            <person name="Walter F."/>
            <person name="Albersmeier A."/>
            <person name="Kalinowski J."/>
            <person name="Ruckert C."/>
        </authorList>
    </citation>
    <scope>NUCLEOTIDE SEQUENCE</scope>
    <source>
        <strain evidence="1">KCTC 12719</strain>
    </source>
</reference>
<dbReference type="InterPro" id="IPR014942">
    <property type="entry name" value="AbiEii"/>
</dbReference>
<comment type="caution">
    <text evidence="1">The sequence shown here is derived from an EMBL/GenBank/DDBJ whole genome shotgun (WGS) entry which is preliminary data.</text>
</comment>
<name>A0A918SHG1_9FLAO</name>
<accession>A0A918SHG1</accession>
<evidence type="ECO:0000313" key="1">
    <source>
        <dbReference type="EMBL" id="GHA43188.1"/>
    </source>
</evidence>
<evidence type="ECO:0008006" key="3">
    <source>
        <dbReference type="Google" id="ProtNLM"/>
    </source>
</evidence>
<dbReference type="RefSeq" id="WP_189605161.1">
    <property type="nucleotide sequence ID" value="NZ_BMXB01000011.1"/>
</dbReference>
<sequence length="282" mass="32898">MTISNQTYKVYSFTKHGEVYAILEKVFSEFSIKYYLIGANARDVQLYKSGIAPIRLTADIDFAVMINEFESYDQIQNKLVENGFTRSSERYRLFYRKTNTILDLLPYGNIEKANMVSFSDGKMDLSALGFKEIGKHIELVSIEEEGYTLPTTPLEGLFILKLTAWNERRYRMKDIEDIAFLLKHGWDFYEEEAYQHHQDLFDSESFEILHASARIFGRKMQPILKESETLFSSITSIILHISQPKDRISEPELTFSKILERQLNETQEIIKAIHDGIHDQIH</sequence>
<keyword evidence="2" id="KW-1185">Reference proteome</keyword>
<dbReference type="AlphaFoldDB" id="A0A918SHG1"/>
<organism evidence="1 2">
    <name type="scientific">Salinimicrobium marinum</name>
    <dbReference type="NCBI Taxonomy" id="680283"/>
    <lineage>
        <taxon>Bacteria</taxon>
        <taxon>Pseudomonadati</taxon>
        <taxon>Bacteroidota</taxon>
        <taxon>Flavobacteriia</taxon>
        <taxon>Flavobacteriales</taxon>
        <taxon>Flavobacteriaceae</taxon>
        <taxon>Salinimicrobium</taxon>
    </lineage>
</organism>
<dbReference type="Proteomes" id="UP000610456">
    <property type="component" value="Unassembled WGS sequence"/>
</dbReference>
<evidence type="ECO:0000313" key="2">
    <source>
        <dbReference type="Proteomes" id="UP000610456"/>
    </source>
</evidence>
<dbReference type="Pfam" id="PF08843">
    <property type="entry name" value="AbiEii"/>
    <property type="match status" value="1"/>
</dbReference>
<dbReference type="EMBL" id="BMXB01000011">
    <property type="protein sequence ID" value="GHA43188.1"/>
    <property type="molecule type" value="Genomic_DNA"/>
</dbReference>
<reference evidence="1" key="2">
    <citation type="submission" date="2020-09" db="EMBL/GenBank/DDBJ databases">
        <authorList>
            <person name="Sun Q."/>
            <person name="Kim S."/>
        </authorList>
    </citation>
    <scope>NUCLEOTIDE SEQUENCE</scope>
    <source>
        <strain evidence="1">KCTC 12719</strain>
    </source>
</reference>
<proteinExistence type="predicted"/>